<dbReference type="EMBL" id="BA000040">
    <property type="protein sequence ID" value="BAC49113.1"/>
    <property type="molecule type" value="Genomic_DNA"/>
</dbReference>
<dbReference type="Gene3D" id="3.10.450.50">
    <property type="match status" value="1"/>
</dbReference>
<protein>
    <submittedName>
        <fullName evidence="1">Blr3848 protein</fullName>
    </submittedName>
</protein>
<name>Q89NJ0_BRADU</name>
<proteinExistence type="predicted"/>
<reference evidence="2" key="1">
    <citation type="journal article" date="2002" name="DNA Res.">
        <title>Complete genomic sequence of nitrogen-fixing symbiotic bacterium Bradyrhizobium japonicum USDA110.</title>
        <authorList>
            <person name="Kaneko T."/>
            <person name="Nakamura Y."/>
            <person name="Sato S."/>
            <person name="Minamisawa K."/>
            <person name="Uchiumi T."/>
            <person name="Sasamoto S."/>
            <person name="Watanabe A."/>
            <person name="Idesawa K."/>
            <person name="Iriguchi M."/>
            <person name="Kawashima K."/>
            <person name="Kohara M."/>
            <person name="Matsumoto M."/>
            <person name="Shimpo S."/>
            <person name="Tsuruoka H."/>
            <person name="Wada T."/>
            <person name="Yamada M."/>
            <person name="Tabata S."/>
        </authorList>
    </citation>
    <scope>NUCLEOTIDE SEQUENCE [LARGE SCALE GENOMIC DNA]</scope>
    <source>
        <strain evidence="2">JCM 10833 / BCRC 13528 / IAM 13628 / NBRC 14792 / USDA 110</strain>
    </source>
</reference>
<organism evidence="1 2">
    <name type="scientific">Bradyrhizobium diazoefficiens (strain JCM 10833 / BCRC 13528 / IAM 13628 / NBRC 14792 / USDA 110)</name>
    <dbReference type="NCBI Taxonomy" id="224911"/>
    <lineage>
        <taxon>Bacteria</taxon>
        <taxon>Pseudomonadati</taxon>
        <taxon>Pseudomonadota</taxon>
        <taxon>Alphaproteobacteria</taxon>
        <taxon>Hyphomicrobiales</taxon>
        <taxon>Nitrobacteraceae</taxon>
        <taxon>Bradyrhizobium</taxon>
    </lineage>
</organism>
<dbReference type="PATRIC" id="fig|224911.5.peg.3850"/>
<dbReference type="SUPFAM" id="SSF54427">
    <property type="entry name" value="NTF2-like"/>
    <property type="match status" value="1"/>
</dbReference>
<gene>
    <name evidence="1" type="ordered locus">blr3848</name>
</gene>
<dbReference type="OrthoDB" id="8635217at2"/>
<keyword evidence="2" id="KW-1185">Reference proteome</keyword>
<evidence type="ECO:0000313" key="1">
    <source>
        <dbReference type="EMBL" id="BAC49113.1"/>
    </source>
</evidence>
<dbReference type="InterPro" id="IPR032710">
    <property type="entry name" value="NTF2-like_dom_sf"/>
</dbReference>
<sequence>MALVFRKPGRISMSVAARAETAPLSDAAIVEAYLTASMIPDPDAAAAYMAPGTVITFTGGREFDHPRGPTGFNAKRYRWVKKKMDRFDVCPGDGETIVYSVGTLYGEWKDGTPFEGNRYIDRFVVRNGKITKMDVWNDSAERILVQRSIDA</sequence>
<dbReference type="eggNOG" id="COG3631">
    <property type="taxonomic scope" value="Bacteria"/>
</dbReference>
<dbReference type="KEGG" id="bja:blr3848"/>
<dbReference type="STRING" id="224911.AAV28_16235"/>
<accession>Q89NJ0</accession>
<dbReference type="EnsemblBacteria" id="BAC49113">
    <property type="protein sequence ID" value="BAC49113"/>
    <property type="gene ID" value="BAC49113"/>
</dbReference>
<dbReference type="InParanoid" id="Q89NJ0"/>
<dbReference type="Proteomes" id="UP000002526">
    <property type="component" value="Chromosome"/>
</dbReference>
<dbReference type="AlphaFoldDB" id="Q89NJ0"/>
<dbReference type="HOGENOM" id="CLU_129682_0_0_5"/>
<evidence type="ECO:0000313" key="2">
    <source>
        <dbReference type="Proteomes" id="UP000002526"/>
    </source>
</evidence>